<organism evidence="1 3">
    <name type="scientific">Aquipseudomonas alcaligenes</name>
    <name type="common">Pseudomonas alcaligenes</name>
    <dbReference type="NCBI Taxonomy" id="43263"/>
    <lineage>
        <taxon>Bacteria</taxon>
        <taxon>Pseudomonadati</taxon>
        <taxon>Pseudomonadota</taxon>
        <taxon>Gammaproteobacteria</taxon>
        <taxon>Pseudomonadales</taxon>
        <taxon>Pseudomonadaceae</taxon>
        <taxon>Aquipseudomonas</taxon>
    </lineage>
</organism>
<comment type="caution">
    <text evidence="1">The sequence shown here is derived from an EMBL/GenBank/DDBJ whole genome shotgun (WGS) entry which is preliminary data.</text>
</comment>
<reference evidence="1 4" key="1">
    <citation type="submission" date="2021-07" db="EMBL/GenBank/DDBJ databases">
        <title>Whole genome sequencing of carbapenem-resistant Pseudomonas spp. isolated in Japan.</title>
        <authorList>
            <person name="Suzuki M."/>
            <person name="Maehana S."/>
            <person name="Kitasato H."/>
        </authorList>
    </citation>
    <scope>NUCLEOTIDE SEQUENCE</scope>
    <source>
        <strain evidence="1">KAM435</strain>
        <strain evidence="2 4">KAM436</strain>
    </source>
</reference>
<accession>A0AA37CI97</accession>
<sequence length="65" mass="7395">MARAAQYLTVQRSAVQRRIAVWAAVLQQQWPTIDHQQQKIKASDPEGGPIAILQIDQVLQSYEHD</sequence>
<proteinExistence type="predicted"/>
<name>A0AA37CI97_AQUAC</name>
<protein>
    <submittedName>
        <fullName evidence="1">Uncharacterized protein</fullName>
    </submittedName>
</protein>
<gene>
    <name evidence="1" type="ORF">KAM435_31730</name>
    <name evidence="2" type="ORF">KAM436_32970</name>
</gene>
<dbReference type="AlphaFoldDB" id="A0AA37CI97"/>
<evidence type="ECO:0000313" key="4">
    <source>
        <dbReference type="Proteomes" id="UP000887228"/>
    </source>
</evidence>
<evidence type="ECO:0000313" key="3">
    <source>
        <dbReference type="Proteomes" id="UP000887212"/>
    </source>
</evidence>
<dbReference type="Proteomes" id="UP000887212">
    <property type="component" value="Unassembled WGS sequence"/>
</dbReference>
<dbReference type="Proteomes" id="UP000887228">
    <property type="component" value="Unassembled WGS sequence"/>
</dbReference>
<dbReference type="EMBL" id="BPMT01000016">
    <property type="protein sequence ID" value="GIZ94329.1"/>
    <property type="molecule type" value="Genomic_DNA"/>
</dbReference>
<evidence type="ECO:0000313" key="1">
    <source>
        <dbReference type="EMBL" id="GIZ89846.1"/>
    </source>
</evidence>
<dbReference type="EMBL" id="BPMS01000016">
    <property type="protein sequence ID" value="GIZ89846.1"/>
    <property type="molecule type" value="Genomic_DNA"/>
</dbReference>
<evidence type="ECO:0000313" key="2">
    <source>
        <dbReference type="EMBL" id="GIZ94329.1"/>
    </source>
</evidence>